<evidence type="ECO:0000313" key="2">
    <source>
        <dbReference type="EMBL" id="SDR86151.1"/>
    </source>
</evidence>
<dbReference type="STRING" id="1250231.SAMN04488552_1306"/>
<dbReference type="InterPro" id="IPR038765">
    <property type="entry name" value="Papain-like_cys_pep_sf"/>
</dbReference>
<feature type="domain" description="Transglutaminase-like" evidence="1">
    <location>
        <begin position="38"/>
        <end position="143"/>
    </location>
</feature>
<dbReference type="InterPro" id="IPR002931">
    <property type="entry name" value="Transglutaminase-like"/>
</dbReference>
<dbReference type="Pfam" id="PF01841">
    <property type="entry name" value="Transglut_core"/>
    <property type="match status" value="1"/>
</dbReference>
<proteinExistence type="predicted"/>
<name>A0A1H1MH34_9FLAO</name>
<dbReference type="EMBL" id="LT629745">
    <property type="protein sequence ID" value="SDR86151.1"/>
    <property type="molecule type" value="Genomic_DNA"/>
</dbReference>
<gene>
    <name evidence="2" type="ORF">SAMN04488552_1306</name>
</gene>
<dbReference type="Proteomes" id="UP000198858">
    <property type="component" value="Chromosome I"/>
</dbReference>
<evidence type="ECO:0000313" key="3">
    <source>
        <dbReference type="Proteomes" id="UP000198858"/>
    </source>
</evidence>
<dbReference type="SUPFAM" id="SSF54001">
    <property type="entry name" value="Cysteine proteinases"/>
    <property type="match status" value="1"/>
</dbReference>
<evidence type="ECO:0000259" key="1">
    <source>
        <dbReference type="Pfam" id="PF01841"/>
    </source>
</evidence>
<accession>A0A1H1MH34</accession>
<reference evidence="2 3" key="1">
    <citation type="submission" date="2016-10" db="EMBL/GenBank/DDBJ databases">
        <authorList>
            <person name="Varghese N."/>
            <person name="Submissions S."/>
        </authorList>
    </citation>
    <scope>NUCLEOTIDE SEQUENCE [LARGE SCALE GENOMIC DNA]</scope>
    <source>
        <strain evidence="2 3">Mar_2010_102</strain>
    </source>
</reference>
<dbReference type="AlphaFoldDB" id="A0A1H1MH34"/>
<dbReference type="RefSeq" id="WP_089661758.1">
    <property type="nucleotide sequence ID" value="NZ_LT629745.1"/>
</dbReference>
<organism evidence="2 3">
    <name type="scientific">Christiangramia echinicola</name>
    <dbReference type="NCBI Taxonomy" id="279359"/>
    <lineage>
        <taxon>Bacteria</taxon>
        <taxon>Pseudomonadati</taxon>
        <taxon>Bacteroidota</taxon>
        <taxon>Flavobacteriia</taxon>
        <taxon>Flavobacteriales</taxon>
        <taxon>Flavobacteriaceae</taxon>
        <taxon>Christiangramia</taxon>
    </lineage>
</organism>
<sequence>MCIRFTKEKQLDLQIQYSSRSNEVLLKKLRDSYELDKLIDEEKSDYKNIINVQSWVYSRWDHDSENIAKKNDVFYILEQAAKGKRFRCAEYSTVSKACLQALGFTVRELWLRSRDEELVKRNSCHVMNEIYLKDLKKWFFMDPCFDIMIKKNGIPLNAVELLQSLLNGEELEVINPSNEITCEEYLEKIGPFLFYFSTSLNKERSGILDLINGSRDELILVPVQEETSAFFKKNISKRNSITTNSIADFYPEI</sequence>
<protein>
    <submittedName>
        <fullName evidence="2">Transglutaminase-like superfamily protein</fullName>
    </submittedName>
</protein>
<dbReference type="Gene3D" id="3.10.620.30">
    <property type="match status" value="1"/>
</dbReference>
<keyword evidence="3" id="KW-1185">Reference proteome</keyword>